<dbReference type="PANTHER" id="PTHR10629:SF34">
    <property type="entry name" value="DNA (CYTOSINE-5)-METHYLTRANSFERASE CMT2"/>
    <property type="match status" value="1"/>
</dbReference>
<dbReference type="Pfam" id="PF00145">
    <property type="entry name" value="DNA_methylase"/>
    <property type="match status" value="1"/>
</dbReference>
<dbReference type="GO" id="GO:0032259">
    <property type="term" value="P:methylation"/>
    <property type="evidence" value="ECO:0007669"/>
    <property type="project" value="UniProtKB-KW"/>
</dbReference>
<dbReference type="OrthoDB" id="5376140at2759"/>
<dbReference type="InterPro" id="IPR000953">
    <property type="entry name" value="Chromo/chromo_shadow_dom"/>
</dbReference>
<dbReference type="GO" id="GO:0003886">
    <property type="term" value="F:DNA (cytosine-5-)-methyltransferase activity"/>
    <property type="evidence" value="ECO:0000318"/>
    <property type="project" value="GO_Central"/>
</dbReference>
<feature type="domain" description="Chromo" evidence="12">
    <location>
        <begin position="612"/>
        <end position="665"/>
    </location>
</feature>
<dbReference type="Proteomes" id="UP000235145">
    <property type="component" value="Unassembled WGS sequence"/>
</dbReference>
<dbReference type="FunFam" id="3.90.120.10:FF:000003">
    <property type="entry name" value="DNA (cytosine-5)-methyltransferase 1"/>
    <property type="match status" value="1"/>
</dbReference>
<dbReference type="Gene3D" id="2.30.30.490">
    <property type="match status" value="1"/>
</dbReference>
<dbReference type="PROSITE" id="PS50013">
    <property type="entry name" value="CHROMO_2"/>
    <property type="match status" value="1"/>
</dbReference>
<evidence type="ECO:0000256" key="2">
    <source>
        <dbReference type="ARBA" id="ARBA00022603"/>
    </source>
</evidence>
<feature type="domain" description="BAH" evidence="13">
    <location>
        <begin position="348"/>
        <end position="460"/>
    </location>
</feature>
<dbReference type="Pfam" id="PF00385">
    <property type="entry name" value="Chromo"/>
    <property type="match status" value="1"/>
</dbReference>
<proteinExistence type="inferred from homology"/>
<keyword evidence="3 8" id="KW-0808">Transferase</keyword>
<comment type="similarity">
    <text evidence="8 9">Belongs to the class I-like SAM-binding methyltransferase superfamily. C5-methyltransferase family.</text>
</comment>
<keyword evidence="15" id="KW-1185">Reference proteome</keyword>
<dbReference type="InterPro" id="IPR043151">
    <property type="entry name" value="BAH_sf"/>
</dbReference>
<dbReference type="InterPro" id="IPR001025">
    <property type="entry name" value="BAH_dom"/>
</dbReference>
<dbReference type="AlphaFoldDB" id="A0A9R1VH17"/>
<feature type="compositionally biased region" description="Acidic residues" evidence="11">
    <location>
        <begin position="1"/>
        <end position="11"/>
    </location>
</feature>
<protein>
    <recommendedName>
        <fullName evidence="10">Cytosine-specific methyltransferase</fullName>
        <ecNumber evidence="10">2.1.1.37</ecNumber>
    </recommendedName>
</protein>
<dbReference type="Gene3D" id="3.40.50.150">
    <property type="entry name" value="Vaccinia Virus protein VP39"/>
    <property type="match status" value="1"/>
</dbReference>
<evidence type="ECO:0000256" key="9">
    <source>
        <dbReference type="RuleBase" id="RU000416"/>
    </source>
</evidence>
<feature type="region of interest" description="Disordered" evidence="11">
    <location>
        <begin position="165"/>
        <end position="184"/>
    </location>
</feature>
<dbReference type="InterPro" id="IPR018117">
    <property type="entry name" value="C5_DNA_meth_AS"/>
</dbReference>
<keyword evidence="2 8" id="KW-0489">Methyltransferase</keyword>
<dbReference type="InterPro" id="IPR050390">
    <property type="entry name" value="C5-Methyltransferase"/>
</dbReference>
<comment type="catalytic activity">
    <reaction evidence="7 10">
        <text>a 2'-deoxycytidine in DNA + S-adenosyl-L-methionine = a 5-methyl-2'-deoxycytidine in DNA + S-adenosyl-L-homocysteine + H(+)</text>
        <dbReference type="Rhea" id="RHEA:13681"/>
        <dbReference type="Rhea" id="RHEA-COMP:11369"/>
        <dbReference type="Rhea" id="RHEA-COMP:11370"/>
        <dbReference type="ChEBI" id="CHEBI:15378"/>
        <dbReference type="ChEBI" id="CHEBI:57856"/>
        <dbReference type="ChEBI" id="CHEBI:59789"/>
        <dbReference type="ChEBI" id="CHEBI:85452"/>
        <dbReference type="ChEBI" id="CHEBI:85454"/>
        <dbReference type="EC" id="2.1.1.37"/>
    </reaction>
</comment>
<dbReference type="Pfam" id="PF01426">
    <property type="entry name" value="BAH"/>
    <property type="match status" value="1"/>
</dbReference>
<feature type="compositionally biased region" description="Polar residues" evidence="11">
    <location>
        <begin position="238"/>
        <end position="252"/>
    </location>
</feature>
<dbReference type="Gene3D" id="3.90.120.10">
    <property type="entry name" value="DNA Methylase, subunit A, domain 2"/>
    <property type="match status" value="1"/>
</dbReference>
<evidence type="ECO:0000256" key="1">
    <source>
        <dbReference type="ARBA" id="ARBA00004123"/>
    </source>
</evidence>
<accession>A0A9R1VH17</accession>
<sequence>MILNPVDDDGCESVKGLTEHSSSMSETVLRGTKRMSPDANCEKSDKCSPKLSPGSSSTSEKRMRSSTGMEVNGTESDPSPPTLNVSSDFVFSGDISPVPVPVPLTIDGSIITPNSTSENRSVPGECNGAESDALPLLSNGFGSDFAKTDDDSPAPMTIDASILIPQSASQNRSFPGESKGTESDALPLTLQTLGSDFVNNDDNSPVPLTIDASIITRKTASKNRSVPREGVELRRSPRVSSTTLSVGSQVTKTKSRSTKLHVSGHNMALQLSSETRSTSNKKQRKLKTESFFVGDPVPEDEAQEKWGWRYKLKGQRHKGQSSIVNIGGDDEVHIDVLCHYIQASVDGCIFNLGDCAHIKGEGKQKHVGRIVEFFKTSDDKNYFRVQWFFRAEDTVMKEAAAILDKKRLFASTLMNDNLLDCILSKVKIIEKAPGLTSIHPSDYYCDMEYSVKYSTFRSLLTAKDNSVARCGLTLTTPSCLDANNMGISTTPLDVVKSDMHKAELALLDLYAGCGGMSTGLCLGAKLSGVKLVTKWAIDYQKSACDSLKQNHPETQVRHITAEDFLQLLKEWEKLCKKYVFNDHDIKTKSDDDKKSKINESSVEDDEVAPGEYEVSSLVDICYGDPSSTGQDGLKFKVRWKGYGPTDDTWELIEGLSDCQDHIQDFVRHGYESKILPLPGDVDVICGGPPCQGISGYNRFRNMDNPLTDERNQQIVVFFDIVKFLKPKYVLMENVADILRFDKGSLGRYALSRLIHMNYQARLGLMAAGSYGLPQFRLRVFIWGALPTQRLPQFPLPTHEVIVRYFPPAEFEQHTVAYDEGQPRELQEAIVLRDAISDLPPVTSHDEREEIPYEMPPQTEFQKYIRLTKDEFNGYDSKGDTDCKNSVLTDHRTYKLSEDDFHRVCYVPHRKGASFRDFPGILVSSDNVVRLNKKVEQVLLPSGKPLIPDYVFTFEKGRSRRPFARLWWDENVPTVLTIPNLHSQKALHPEQDRVLTVRECARLQGFPDHYRFCGNVKERYCQVGNAVAVSVSKTLGYALGMAFKKLSGDEALMTLPPGFAFQVPPPPLEEFSSQL</sequence>
<evidence type="ECO:0000256" key="11">
    <source>
        <dbReference type="SAM" id="MobiDB-lite"/>
    </source>
</evidence>
<organism evidence="14 15">
    <name type="scientific">Lactuca sativa</name>
    <name type="common">Garden lettuce</name>
    <dbReference type="NCBI Taxonomy" id="4236"/>
    <lineage>
        <taxon>Eukaryota</taxon>
        <taxon>Viridiplantae</taxon>
        <taxon>Streptophyta</taxon>
        <taxon>Embryophyta</taxon>
        <taxon>Tracheophyta</taxon>
        <taxon>Spermatophyta</taxon>
        <taxon>Magnoliopsida</taxon>
        <taxon>eudicotyledons</taxon>
        <taxon>Gunneridae</taxon>
        <taxon>Pentapetalae</taxon>
        <taxon>asterids</taxon>
        <taxon>campanulids</taxon>
        <taxon>Asterales</taxon>
        <taxon>Asteraceae</taxon>
        <taxon>Cichorioideae</taxon>
        <taxon>Cichorieae</taxon>
        <taxon>Lactucinae</taxon>
        <taxon>Lactuca</taxon>
    </lineage>
</organism>
<feature type="compositionally biased region" description="Polar residues" evidence="11">
    <location>
        <begin position="73"/>
        <end position="83"/>
    </location>
</feature>
<evidence type="ECO:0000256" key="10">
    <source>
        <dbReference type="RuleBase" id="RU000417"/>
    </source>
</evidence>
<dbReference type="EMBL" id="NBSK02000005">
    <property type="protein sequence ID" value="KAJ0204612.1"/>
    <property type="molecule type" value="Genomic_DNA"/>
</dbReference>
<feature type="compositionally biased region" description="Low complexity" evidence="11">
    <location>
        <begin position="49"/>
        <end position="58"/>
    </location>
</feature>
<dbReference type="GO" id="GO:0003677">
    <property type="term" value="F:DNA binding"/>
    <property type="evidence" value="ECO:0000318"/>
    <property type="project" value="GO_Central"/>
</dbReference>
<feature type="region of interest" description="Disordered" evidence="11">
    <location>
        <begin position="221"/>
        <end position="257"/>
    </location>
</feature>
<evidence type="ECO:0000259" key="12">
    <source>
        <dbReference type="PROSITE" id="PS50013"/>
    </source>
</evidence>
<comment type="subcellular location">
    <subcellularLocation>
        <location evidence="1">Nucleus</location>
    </subcellularLocation>
</comment>
<dbReference type="SMART" id="SM00298">
    <property type="entry name" value="CHROMO"/>
    <property type="match status" value="1"/>
</dbReference>
<dbReference type="GO" id="GO:0003682">
    <property type="term" value="F:chromatin binding"/>
    <property type="evidence" value="ECO:0007669"/>
    <property type="project" value="InterPro"/>
</dbReference>
<comment type="caution">
    <text evidence="14">The sequence shown here is derived from an EMBL/GenBank/DDBJ whole genome shotgun (WGS) entry which is preliminary data.</text>
</comment>
<dbReference type="PRINTS" id="PR00105">
    <property type="entry name" value="C5METTRFRASE"/>
</dbReference>
<dbReference type="CDD" id="cd18635">
    <property type="entry name" value="CD_CMT3_like"/>
    <property type="match status" value="1"/>
</dbReference>
<dbReference type="NCBIfam" id="TIGR00675">
    <property type="entry name" value="dcm"/>
    <property type="match status" value="1"/>
</dbReference>
<gene>
    <name evidence="14" type="ORF">LSAT_V11C500251760</name>
</gene>
<keyword evidence="4 8" id="KW-0949">S-adenosyl-L-methionine</keyword>
<evidence type="ECO:0000256" key="3">
    <source>
        <dbReference type="ARBA" id="ARBA00022679"/>
    </source>
</evidence>
<dbReference type="InterPro" id="IPR001525">
    <property type="entry name" value="C5_MeTfrase"/>
</dbReference>
<evidence type="ECO:0000256" key="7">
    <source>
        <dbReference type="ARBA" id="ARBA00047422"/>
    </source>
</evidence>
<keyword evidence="6" id="KW-0539">Nucleus</keyword>
<dbReference type="GO" id="GO:0005634">
    <property type="term" value="C:nucleus"/>
    <property type="evidence" value="ECO:0000318"/>
    <property type="project" value="GO_Central"/>
</dbReference>
<dbReference type="SMART" id="SM00439">
    <property type="entry name" value="BAH"/>
    <property type="match status" value="1"/>
</dbReference>
<feature type="active site" evidence="8">
    <location>
        <position position="690"/>
    </location>
</feature>
<dbReference type="PROSITE" id="PS51679">
    <property type="entry name" value="SAM_MT_C5"/>
    <property type="match status" value="1"/>
</dbReference>
<evidence type="ECO:0000256" key="6">
    <source>
        <dbReference type="ARBA" id="ARBA00023242"/>
    </source>
</evidence>
<dbReference type="SUPFAM" id="SSF54160">
    <property type="entry name" value="Chromo domain-like"/>
    <property type="match status" value="1"/>
</dbReference>
<evidence type="ECO:0000259" key="13">
    <source>
        <dbReference type="PROSITE" id="PS51038"/>
    </source>
</evidence>
<dbReference type="InterPro" id="IPR016197">
    <property type="entry name" value="Chromo-like_dom_sf"/>
</dbReference>
<dbReference type="SUPFAM" id="SSF53335">
    <property type="entry name" value="S-adenosyl-L-methionine-dependent methyltransferases"/>
    <property type="match status" value="1"/>
</dbReference>
<dbReference type="PANTHER" id="PTHR10629">
    <property type="entry name" value="CYTOSINE-SPECIFIC METHYLTRANSFERASE"/>
    <property type="match status" value="1"/>
</dbReference>
<reference evidence="14 15" key="1">
    <citation type="journal article" date="2017" name="Nat. Commun.">
        <title>Genome assembly with in vitro proximity ligation data and whole-genome triplication in lettuce.</title>
        <authorList>
            <person name="Reyes-Chin-Wo S."/>
            <person name="Wang Z."/>
            <person name="Yang X."/>
            <person name="Kozik A."/>
            <person name="Arikit S."/>
            <person name="Song C."/>
            <person name="Xia L."/>
            <person name="Froenicke L."/>
            <person name="Lavelle D.O."/>
            <person name="Truco M.J."/>
            <person name="Xia R."/>
            <person name="Zhu S."/>
            <person name="Xu C."/>
            <person name="Xu H."/>
            <person name="Xu X."/>
            <person name="Cox K."/>
            <person name="Korf I."/>
            <person name="Meyers B.C."/>
            <person name="Michelmore R.W."/>
        </authorList>
    </citation>
    <scope>NUCLEOTIDE SEQUENCE [LARGE SCALE GENOMIC DNA]</scope>
    <source>
        <strain evidence="15">cv. Salinas</strain>
        <tissue evidence="14">Seedlings</tissue>
    </source>
</reference>
<evidence type="ECO:0000313" key="14">
    <source>
        <dbReference type="EMBL" id="KAJ0204612.1"/>
    </source>
</evidence>
<dbReference type="InterPro" id="IPR029063">
    <property type="entry name" value="SAM-dependent_MTases_sf"/>
</dbReference>
<feature type="region of interest" description="Disordered" evidence="11">
    <location>
        <begin position="1"/>
        <end position="83"/>
    </location>
</feature>
<evidence type="ECO:0000313" key="15">
    <source>
        <dbReference type="Proteomes" id="UP000235145"/>
    </source>
</evidence>
<evidence type="ECO:0000256" key="4">
    <source>
        <dbReference type="ARBA" id="ARBA00022691"/>
    </source>
</evidence>
<dbReference type="PROSITE" id="PS51038">
    <property type="entry name" value="BAH"/>
    <property type="match status" value="1"/>
</dbReference>
<evidence type="ECO:0000256" key="5">
    <source>
        <dbReference type="ARBA" id="ARBA00023125"/>
    </source>
</evidence>
<dbReference type="PROSITE" id="PS00094">
    <property type="entry name" value="C5_MTASE_1"/>
    <property type="match status" value="1"/>
</dbReference>
<dbReference type="EC" id="2.1.1.37" evidence="10"/>
<dbReference type="InterPro" id="IPR023780">
    <property type="entry name" value="Chromo_domain"/>
</dbReference>
<name>A0A9R1VH17_LACSA</name>
<dbReference type="GO" id="GO:0044027">
    <property type="term" value="P:negative regulation of gene expression via chromosomal CpG island methylation"/>
    <property type="evidence" value="ECO:0000318"/>
    <property type="project" value="GO_Central"/>
</dbReference>
<evidence type="ECO:0000256" key="8">
    <source>
        <dbReference type="PROSITE-ProRule" id="PRU01016"/>
    </source>
</evidence>
<feature type="compositionally biased region" description="Basic and acidic residues" evidence="11">
    <location>
        <begin position="226"/>
        <end position="235"/>
    </location>
</feature>
<keyword evidence="5" id="KW-0238">DNA-binding</keyword>